<dbReference type="RefSeq" id="WP_221025821.1">
    <property type="nucleotide sequence ID" value="NZ_JAIEZQ010000002.1"/>
</dbReference>
<dbReference type="InterPro" id="IPR014710">
    <property type="entry name" value="RmlC-like_jellyroll"/>
</dbReference>
<organism evidence="1 2">
    <name type="scientific">Nocardioides jiangsuensis</name>
    <dbReference type="NCBI Taxonomy" id="2866161"/>
    <lineage>
        <taxon>Bacteria</taxon>
        <taxon>Bacillati</taxon>
        <taxon>Actinomycetota</taxon>
        <taxon>Actinomycetes</taxon>
        <taxon>Propionibacteriales</taxon>
        <taxon>Nocardioidaceae</taxon>
        <taxon>Nocardioides</taxon>
    </lineage>
</organism>
<dbReference type="Gene3D" id="2.60.120.10">
    <property type="entry name" value="Jelly Rolls"/>
    <property type="match status" value="1"/>
</dbReference>
<proteinExistence type="predicted"/>
<dbReference type="EMBL" id="JAIEZQ010000002">
    <property type="protein sequence ID" value="MBY9076139.1"/>
    <property type="molecule type" value="Genomic_DNA"/>
</dbReference>
<accession>A0ABS7RM61</accession>
<comment type="caution">
    <text evidence="1">The sequence shown here is derived from an EMBL/GenBank/DDBJ whole genome shotgun (WGS) entry which is preliminary data.</text>
</comment>
<evidence type="ECO:0000313" key="1">
    <source>
        <dbReference type="EMBL" id="MBY9076139.1"/>
    </source>
</evidence>
<protein>
    <submittedName>
        <fullName evidence="1">Cupin domain-containing protein</fullName>
    </submittedName>
</protein>
<dbReference type="InterPro" id="IPR011051">
    <property type="entry name" value="RmlC_Cupin_sf"/>
</dbReference>
<sequence length="128" mass="13997">MPSVSLETASESMALDGLEVHLENFEGGYTVCFESHTADADLAPLFRGLPDDRCQFPRWGYVVAGEITFRLRDHDERYQAGEAYYVPPGHTPIHHAGARIVEFSPTEPLGETIGVVMANLASTRSSTG</sequence>
<keyword evidence="2" id="KW-1185">Reference proteome</keyword>
<gene>
    <name evidence="1" type="ORF">K1X13_14985</name>
</gene>
<dbReference type="SUPFAM" id="SSF51182">
    <property type="entry name" value="RmlC-like cupins"/>
    <property type="match status" value="1"/>
</dbReference>
<evidence type="ECO:0000313" key="2">
    <source>
        <dbReference type="Proteomes" id="UP000754710"/>
    </source>
</evidence>
<dbReference type="Proteomes" id="UP000754710">
    <property type="component" value="Unassembled WGS sequence"/>
</dbReference>
<reference evidence="1 2" key="1">
    <citation type="submission" date="2021-08" db="EMBL/GenBank/DDBJ databases">
        <title>Nocardioides bacterium WL0053 sp. nov., isolated from the sediment.</title>
        <authorList>
            <person name="Wang L."/>
            <person name="Zhang D."/>
            <person name="Zhang A."/>
        </authorList>
    </citation>
    <scope>NUCLEOTIDE SEQUENCE [LARGE SCALE GENOMIC DNA]</scope>
    <source>
        <strain evidence="1 2">WL0053</strain>
    </source>
</reference>
<name>A0ABS7RM61_9ACTN</name>